<dbReference type="Proteomes" id="UP000245942">
    <property type="component" value="Unassembled WGS sequence"/>
</dbReference>
<keyword evidence="5" id="KW-0067">ATP-binding</keyword>
<evidence type="ECO:0000256" key="4">
    <source>
        <dbReference type="ARBA" id="ARBA00022741"/>
    </source>
</evidence>
<evidence type="ECO:0000256" key="5">
    <source>
        <dbReference type="ARBA" id="ARBA00022840"/>
    </source>
</evidence>
<dbReference type="SMART" id="SM00382">
    <property type="entry name" value="AAA"/>
    <property type="match status" value="1"/>
</dbReference>
<dbReference type="PANTHER" id="PTHR48041">
    <property type="entry name" value="ABC TRANSPORTER G FAMILY MEMBER 28"/>
    <property type="match status" value="1"/>
</dbReference>
<feature type="domain" description="ABC transporter" evidence="10">
    <location>
        <begin position="407"/>
        <end position="682"/>
    </location>
</feature>
<dbReference type="InterPro" id="IPR017871">
    <property type="entry name" value="ABC_transporter-like_CS"/>
</dbReference>
<feature type="transmembrane region" description="Helical" evidence="9">
    <location>
        <begin position="891"/>
        <end position="912"/>
    </location>
</feature>
<keyword evidence="6 9" id="KW-1133">Transmembrane helix</keyword>
<evidence type="ECO:0000256" key="7">
    <source>
        <dbReference type="ARBA" id="ARBA00023136"/>
    </source>
</evidence>
<gene>
    <name evidence="11" type="ORF">BCV69DRAFT_266165</name>
</gene>
<feature type="transmembrane region" description="Helical" evidence="9">
    <location>
        <begin position="924"/>
        <end position="944"/>
    </location>
</feature>
<dbReference type="InterPro" id="IPR050352">
    <property type="entry name" value="ABCG_transporters"/>
</dbReference>
<keyword evidence="7 9" id="KW-0472">Membrane</keyword>
<dbReference type="RefSeq" id="XP_025349938.1">
    <property type="nucleotide sequence ID" value="XM_025490802.1"/>
</dbReference>
<protein>
    <recommendedName>
        <fullName evidence="10">ABC transporter domain-containing protein</fullName>
    </recommendedName>
</protein>
<dbReference type="GO" id="GO:0016020">
    <property type="term" value="C:membrane"/>
    <property type="evidence" value="ECO:0007669"/>
    <property type="project" value="UniProtKB-SubCell"/>
</dbReference>
<dbReference type="AlphaFoldDB" id="A0A316UD18"/>
<evidence type="ECO:0000313" key="11">
    <source>
        <dbReference type="EMBL" id="PWN22778.1"/>
    </source>
</evidence>
<dbReference type="GO" id="GO:0005524">
    <property type="term" value="F:ATP binding"/>
    <property type="evidence" value="ECO:0007669"/>
    <property type="project" value="UniProtKB-KW"/>
</dbReference>
<dbReference type="GeneID" id="37012536"/>
<keyword evidence="4" id="KW-0547">Nucleotide-binding</keyword>
<dbReference type="OrthoDB" id="66620at2759"/>
<keyword evidence="2" id="KW-0813">Transport</keyword>
<evidence type="ECO:0000256" key="3">
    <source>
        <dbReference type="ARBA" id="ARBA00022692"/>
    </source>
</evidence>
<evidence type="ECO:0000256" key="1">
    <source>
        <dbReference type="ARBA" id="ARBA00004141"/>
    </source>
</evidence>
<feature type="region of interest" description="Disordered" evidence="8">
    <location>
        <begin position="698"/>
        <end position="742"/>
    </location>
</feature>
<organism evidence="11 12">
    <name type="scientific">Pseudomicrostroma glucosiphilum</name>
    <dbReference type="NCBI Taxonomy" id="1684307"/>
    <lineage>
        <taxon>Eukaryota</taxon>
        <taxon>Fungi</taxon>
        <taxon>Dikarya</taxon>
        <taxon>Basidiomycota</taxon>
        <taxon>Ustilaginomycotina</taxon>
        <taxon>Exobasidiomycetes</taxon>
        <taxon>Microstromatales</taxon>
        <taxon>Microstromatales incertae sedis</taxon>
        <taxon>Pseudomicrostroma</taxon>
    </lineage>
</organism>
<sequence>MANVTGNPLSLYEAECPAGLGSTACGQATCDSPFLTPDTRTVKPAADKTCSTCTTGFEGFNCNICSSAPGSCAAARAAVGAKATLPLGSTIVDPTYNGSYTYSSDALVCHKQPDTITTTYVNCDIQQPTLSSLFGGANFTMTLIKVAQPDNTSMTGLPSWTGAQGGTTLSQVWLDGQEQFYCQSTGCTSSNSSSPIGSTASTVNNATAALGSNVWSCETTECHCAANSTFCGSGATVGVNLGNVITSLSGTLVMPCNYVDSASGDASGNCQFQSQMIEGILGSNGIPLVNCQFGSCVSESQQNYYYRVQEDLKGSSSNSGTHLSGPVKGAIAVLAVIVAALLGFLVWGFLGRRRAKSVPRREDGGPPVGISWEHISYVIDGHKSARGKLGGRFSRSHSGSAEEGAAVAAVDSTEFGASPSHGGATSHAHKDHTILRDVSGHAPAGHLIAVLGPSGAGKTTLVELLAGRDKMGKMTGDVKLQSGPMAGGHGPSSEKSSMEAVHDFSAEASGRRLIAFVDQEDQLPEFSTVREALAFAAELSLPENVTSEEKANIVEATLNTLGLDAIKDRLIGSRRHRGISGGEKRRVSIGIALVARPRILVLDEPLSGLDAYNAARVIAALRALAYKGDGSTTVIMTLHQPSSDIFYKFDRSIFLAKGKTFYDGAPDEALQWCAQQNRACPPGYNVADHLLYMSSEGSRQGVSQRSGGKQAHGSPYGGLGQESGSPAASALSSGGEKRSVDQEGTTINAAPLRGSATSTTWFTQSLAISRRYLRNITRDSAGPIAHLGVHIAVGLFVGGAFFKVQKTIGGFQNRIGSIFFLYTLMLFASLSAITYMASVRALMVRERADGLYSAFAWLAAHLLYDLLLLRIVPGICLSIIVYFMVGLKAEVANFFEFLLISVIFYIVVSLYMMTLGAVFEDLSIAVLLGGGFVLFNIGFAGFMLNLNTLPDVVKWVQWISPMKYALEAVTINEINGLTIEDSLSGVPFDVPASSIANSLFGLTGSYYRDLLVLALAFTLGFAAILTLAVWQKMRDGR</sequence>
<dbReference type="Gene3D" id="3.40.50.300">
    <property type="entry name" value="P-loop containing nucleotide triphosphate hydrolases"/>
    <property type="match status" value="1"/>
</dbReference>
<name>A0A316UD18_9BASI</name>
<dbReference type="PANTHER" id="PTHR48041:SF91">
    <property type="entry name" value="ABC TRANSPORTER G FAMILY MEMBER 28"/>
    <property type="match status" value="1"/>
</dbReference>
<dbReference type="InterPro" id="IPR027417">
    <property type="entry name" value="P-loop_NTPase"/>
</dbReference>
<feature type="transmembrane region" description="Helical" evidence="9">
    <location>
        <begin position="858"/>
        <end position="885"/>
    </location>
</feature>
<evidence type="ECO:0000313" key="12">
    <source>
        <dbReference type="Proteomes" id="UP000245942"/>
    </source>
</evidence>
<evidence type="ECO:0000256" key="9">
    <source>
        <dbReference type="SAM" id="Phobius"/>
    </source>
</evidence>
<proteinExistence type="predicted"/>
<dbReference type="EMBL" id="KZ819322">
    <property type="protein sequence ID" value="PWN22778.1"/>
    <property type="molecule type" value="Genomic_DNA"/>
</dbReference>
<dbReference type="Pfam" id="PF00005">
    <property type="entry name" value="ABC_tran"/>
    <property type="match status" value="1"/>
</dbReference>
<dbReference type="GO" id="GO:0016887">
    <property type="term" value="F:ATP hydrolysis activity"/>
    <property type="evidence" value="ECO:0007669"/>
    <property type="project" value="InterPro"/>
</dbReference>
<feature type="transmembrane region" description="Helical" evidence="9">
    <location>
        <begin position="780"/>
        <end position="802"/>
    </location>
</feature>
<accession>A0A316UD18</accession>
<keyword evidence="12" id="KW-1185">Reference proteome</keyword>
<dbReference type="Pfam" id="PF01061">
    <property type="entry name" value="ABC2_membrane"/>
    <property type="match status" value="1"/>
</dbReference>
<evidence type="ECO:0000259" key="10">
    <source>
        <dbReference type="PROSITE" id="PS50893"/>
    </source>
</evidence>
<dbReference type="PROSITE" id="PS50893">
    <property type="entry name" value="ABC_TRANSPORTER_2"/>
    <property type="match status" value="1"/>
</dbReference>
<evidence type="ECO:0000256" key="8">
    <source>
        <dbReference type="SAM" id="MobiDB-lite"/>
    </source>
</evidence>
<keyword evidence="3 9" id="KW-0812">Transmembrane</keyword>
<evidence type="ECO:0000256" key="2">
    <source>
        <dbReference type="ARBA" id="ARBA00022448"/>
    </source>
</evidence>
<feature type="transmembrane region" description="Helical" evidence="9">
    <location>
        <begin position="329"/>
        <end position="350"/>
    </location>
</feature>
<dbReference type="InterPro" id="IPR003593">
    <property type="entry name" value="AAA+_ATPase"/>
</dbReference>
<dbReference type="InterPro" id="IPR013525">
    <property type="entry name" value="ABC2_TM"/>
</dbReference>
<dbReference type="STRING" id="1684307.A0A316UD18"/>
<comment type="subcellular location">
    <subcellularLocation>
        <location evidence="1">Membrane</location>
        <topology evidence="1">Multi-pass membrane protein</topology>
    </subcellularLocation>
</comment>
<dbReference type="InterPro" id="IPR003439">
    <property type="entry name" value="ABC_transporter-like_ATP-bd"/>
</dbReference>
<dbReference type="GO" id="GO:0140359">
    <property type="term" value="F:ABC-type transporter activity"/>
    <property type="evidence" value="ECO:0007669"/>
    <property type="project" value="InterPro"/>
</dbReference>
<reference evidence="11 12" key="1">
    <citation type="journal article" date="2018" name="Mol. Biol. Evol.">
        <title>Broad Genomic Sampling Reveals a Smut Pathogenic Ancestry of the Fungal Clade Ustilaginomycotina.</title>
        <authorList>
            <person name="Kijpornyongpan T."/>
            <person name="Mondo S.J."/>
            <person name="Barry K."/>
            <person name="Sandor L."/>
            <person name="Lee J."/>
            <person name="Lipzen A."/>
            <person name="Pangilinan J."/>
            <person name="LaButti K."/>
            <person name="Hainaut M."/>
            <person name="Henrissat B."/>
            <person name="Grigoriev I.V."/>
            <person name="Spatafora J.W."/>
            <person name="Aime M.C."/>
        </authorList>
    </citation>
    <scope>NUCLEOTIDE SEQUENCE [LARGE SCALE GENOMIC DNA]</scope>
    <source>
        <strain evidence="11 12">MCA 4718</strain>
    </source>
</reference>
<dbReference type="SUPFAM" id="SSF52540">
    <property type="entry name" value="P-loop containing nucleoside triphosphate hydrolases"/>
    <property type="match status" value="1"/>
</dbReference>
<feature type="compositionally biased region" description="Low complexity" evidence="8">
    <location>
        <begin position="723"/>
        <end position="734"/>
    </location>
</feature>
<dbReference type="PROSITE" id="PS00211">
    <property type="entry name" value="ABC_TRANSPORTER_1"/>
    <property type="match status" value="1"/>
</dbReference>
<feature type="transmembrane region" description="Helical" evidence="9">
    <location>
        <begin position="1010"/>
        <end position="1030"/>
    </location>
</feature>
<feature type="compositionally biased region" description="Low complexity" evidence="8">
    <location>
        <begin position="698"/>
        <end position="708"/>
    </location>
</feature>
<feature type="transmembrane region" description="Helical" evidence="9">
    <location>
        <begin position="814"/>
        <end position="837"/>
    </location>
</feature>
<evidence type="ECO:0000256" key="6">
    <source>
        <dbReference type="ARBA" id="ARBA00022989"/>
    </source>
</evidence>